<feature type="region of interest" description="Disordered" evidence="1">
    <location>
        <begin position="1"/>
        <end position="267"/>
    </location>
</feature>
<feature type="compositionally biased region" description="Low complexity" evidence="1">
    <location>
        <begin position="169"/>
        <end position="181"/>
    </location>
</feature>
<feature type="compositionally biased region" description="Low complexity" evidence="1">
    <location>
        <begin position="28"/>
        <end position="47"/>
    </location>
</feature>
<protein>
    <submittedName>
        <fullName evidence="2">AMP-binding enzyme</fullName>
    </submittedName>
</protein>
<feature type="compositionally biased region" description="Pro residues" evidence="1">
    <location>
        <begin position="106"/>
        <end position="117"/>
    </location>
</feature>
<dbReference type="AlphaFoldDB" id="A0A545W4M2"/>
<proteinExistence type="predicted"/>
<keyword evidence="3" id="KW-1185">Reference proteome</keyword>
<reference evidence="2 3" key="1">
    <citation type="journal article" date="2019" name="Appl. Microbiol. Biotechnol.">
        <title>Genome sequence of Isaria javanica and comparative genome analysis insights into family S53 peptidase evolution in fungal entomopathogens.</title>
        <authorList>
            <person name="Lin R."/>
            <person name="Zhang X."/>
            <person name="Xin B."/>
            <person name="Zou M."/>
            <person name="Gao Y."/>
            <person name="Qin F."/>
            <person name="Hu Q."/>
            <person name="Xie B."/>
            <person name="Cheng X."/>
        </authorList>
    </citation>
    <scope>NUCLEOTIDE SEQUENCE [LARGE SCALE GENOMIC DNA]</scope>
    <source>
        <strain evidence="2 3">IJ1G</strain>
    </source>
</reference>
<dbReference type="OrthoDB" id="4870659at2759"/>
<sequence>MSSGKRSSNAGRSSSGSSRTPLPSLRGSTPSQATPASSAQRPSQRPAQHPPQHQPSSYTRPLRPLAPKPRAPSSPPPLYQSDDDEPVIDRVSLIWPAESPPERPRPGSPQLPPPIAPTSPTQQWSPQPPSTPHALPSLFGDSGPWLDQLPSTIAPSLLSLTPEQREAAAPRAAADQAVPAPTHVCPPSPLLPRQSGARRGRPPNERPSSKLGQPLRAIAPRPSPSSSPPSQSVEPSPSPRSPPVRPHLYPSLAVPRPLSGPSTSAPRADITSRITQALPRLHVGQHPFWSSGAQELVPCDVEGTIRAAYKHERIGEIEALRRRVDPPYWTVRHIQEVCADVHRMPRAARAGFGDLHKQLRELYDLHVQLTRLYPPPWARPDDVVTVVSAGSGGSLGVTTSLPRVLRDFVGGMSEYLLAEWRPFARARPEWNVDSTIAFFEDFSCFLRFHNKFFGQQVILMHAPQAPGWEDQGGLRFYQSIPFRGFQERLDNGVTSEERARDSFVDCFWDT</sequence>
<name>A0A545W4M2_9HYPO</name>
<evidence type="ECO:0000313" key="2">
    <source>
        <dbReference type="EMBL" id="TQV97871.1"/>
    </source>
</evidence>
<feature type="compositionally biased region" description="Low complexity" evidence="1">
    <location>
        <begin position="1"/>
        <end position="19"/>
    </location>
</feature>
<dbReference type="Proteomes" id="UP000315783">
    <property type="component" value="Unassembled WGS sequence"/>
</dbReference>
<feature type="compositionally biased region" description="Polar residues" evidence="1">
    <location>
        <begin position="149"/>
        <end position="161"/>
    </location>
</feature>
<feature type="compositionally biased region" description="Pro residues" evidence="1">
    <location>
        <begin position="64"/>
        <end position="78"/>
    </location>
</feature>
<dbReference type="STRING" id="43265.A0A545W4M2"/>
<feature type="compositionally biased region" description="Pro residues" evidence="1">
    <location>
        <begin position="236"/>
        <end position="245"/>
    </location>
</feature>
<organism evidence="2 3">
    <name type="scientific">Cordyceps javanica</name>
    <dbReference type="NCBI Taxonomy" id="43265"/>
    <lineage>
        <taxon>Eukaryota</taxon>
        <taxon>Fungi</taxon>
        <taxon>Dikarya</taxon>
        <taxon>Ascomycota</taxon>
        <taxon>Pezizomycotina</taxon>
        <taxon>Sordariomycetes</taxon>
        <taxon>Hypocreomycetidae</taxon>
        <taxon>Hypocreales</taxon>
        <taxon>Cordycipitaceae</taxon>
        <taxon>Cordyceps</taxon>
    </lineage>
</organism>
<accession>A0A545W4M2</accession>
<evidence type="ECO:0000256" key="1">
    <source>
        <dbReference type="SAM" id="MobiDB-lite"/>
    </source>
</evidence>
<comment type="caution">
    <text evidence="2">The sequence shown here is derived from an EMBL/GenBank/DDBJ whole genome shotgun (WGS) entry which is preliminary data.</text>
</comment>
<evidence type="ECO:0000313" key="3">
    <source>
        <dbReference type="Proteomes" id="UP000315783"/>
    </source>
</evidence>
<feature type="compositionally biased region" description="Low complexity" evidence="1">
    <location>
        <begin position="54"/>
        <end position="63"/>
    </location>
</feature>
<gene>
    <name evidence="2" type="ORF">IF1G_03614</name>
</gene>
<dbReference type="EMBL" id="SPUK01000004">
    <property type="protein sequence ID" value="TQV97871.1"/>
    <property type="molecule type" value="Genomic_DNA"/>
</dbReference>